<evidence type="ECO:0000313" key="1">
    <source>
        <dbReference type="EMBL" id="PAL20542.1"/>
    </source>
</evidence>
<dbReference type="AlphaFoldDB" id="A0A270B6A9"/>
<evidence type="ECO:0000313" key="2">
    <source>
        <dbReference type="Proteomes" id="UP000216033"/>
    </source>
</evidence>
<dbReference type="Proteomes" id="UP000216033">
    <property type="component" value="Unassembled WGS sequence"/>
</dbReference>
<protein>
    <submittedName>
        <fullName evidence="1">Uncharacterized protein</fullName>
    </submittedName>
</protein>
<name>A0A270B6A9_9PROT</name>
<accession>A0A270B6A9</accession>
<proteinExistence type="predicted"/>
<reference evidence="1 2" key="1">
    <citation type="submission" date="2017-04" db="EMBL/GenBank/DDBJ databases">
        <title>Kefir bacterial isolates.</title>
        <authorList>
            <person name="Kim Y."/>
            <person name="Blasche S."/>
            <person name="Patil K.R."/>
        </authorList>
    </citation>
    <scope>NUCLEOTIDE SEQUENCE [LARGE SCALE GENOMIC DNA]</scope>
    <source>
        <strain evidence="1 2">KR-2</strain>
    </source>
</reference>
<dbReference type="EMBL" id="NDFP01000021">
    <property type="protein sequence ID" value="PAL20542.1"/>
    <property type="molecule type" value="Genomic_DNA"/>
</dbReference>
<sequence length="179" mass="20109">MSEFGGLIHRNGGQWCGERRPEHGKGVSHDLPAQLLIGGQIARSLRFIGWTVVQAEKRSRIGRNRISRWIGGVPPEPAFVQWLGRLVKWHKAWSSPLLPPIGQSGNRPPMKAYEYYKALLIIGWSERVAIGHMGHNRTAMRLSLSRGGALTETESRWLSYLELGHLTYPAPETSLLRAN</sequence>
<organism evidence="1 2">
    <name type="scientific">Acetobacter syzygii</name>
    <dbReference type="NCBI Taxonomy" id="146476"/>
    <lineage>
        <taxon>Bacteria</taxon>
        <taxon>Pseudomonadati</taxon>
        <taxon>Pseudomonadota</taxon>
        <taxon>Alphaproteobacteria</taxon>
        <taxon>Acetobacterales</taxon>
        <taxon>Acetobacteraceae</taxon>
        <taxon>Acetobacter</taxon>
    </lineage>
</organism>
<gene>
    <name evidence="1" type="ORF">B9K05_12915</name>
</gene>
<comment type="caution">
    <text evidence="1">The sequence shown here is derived from an EMBL/GenBank/DDBJ whole genome shotgun (WGS) entry which is preliminary data.</text>
</comment>
<keyword evidence="2" id="KW-1185">Reference proteome</keyword>